<evidence type="ECO:0000313" key="4">
    <source>
        <dbReference type="Proteomes" id="UP000321523"/>
    </source>
</evidence>
<dbReference type="PANTHER" id="PTHR42928:SF3">
    <property type="entry name" value="UPF0065 PROTEIN YFLP"/>
    <property type="match status" value="1"/>
</dbReference>
<dbReference type="CDD" id="cd07012">
    <property type="entry name" value="PBP2_Bug_TTT"/>
    <property type="match status" value="1"/>
</dbReference>
<evidence type="ECO:0000256" key="2">
    <source>
        <dbReference type="SAM" id="SignalP"/>
    </source>
</evidence>
<feature type="chain" id="PRO_5022063652" evidence="2">
    <location>
        <begin position="25"/>
        <end position="319"/>
    </location>
</feature>
<name>A0A512DX70_9PROT</name>
<reference evidence="3 4" key="1">
    <citation type="submission" date="2019-07" db="EMBL/GenBank/DDBJ databases">
        <title>Whole genome shotgun sequence of Skermanella aerolata NBRC 106429.</title>
        <authorList>
            <person name="Hosoyama A."/>
            <person name="Uohara A."/>
            <person name="Ohji S."/>
            <person name="Ichikawa N."/>
        </authorList>
    </citation>
    <scope>NUCLEOTIDE SEQUENCE [LARGE SCALE GENOMIC DNA]</scope>
    <source>
        <strain evidence="3 4">NBRC 106429</strain>
    </source>
</reference>
<accession>A0A512DX70</accession>
<dbReference type="Pfam" id="PF03401">
    <property type="entry name" value="TctC"/>
    <property type="match status" value="1"/>
</dbReference>
<dbReference type="InterPro" id="IPR042100">
    <property type="entry name" value="Bug_dom1"/>
</dbReference>
<dbReference type="AlphaFoldDB" id="A0A512DX70"/>
<sequence>MKRFVAVLCAMAFVTFPWSLPAKADTARIMVPASAGGGWDGTARQTILALQQSGLFMGGTQFTNKGGAGGTIGLAEFIRTGKRDDNALMFMGAIMVSSIITSKSPVSLDGTTPLARLTNEYDAVAVPTSSEIRTPADLVEALRKSPGALAVGGGSLGGVDHVALALIAREAGVAAGKLNYIPFPGGGDVVTAVAGGKVKAAISGASELKPLADAGRVRIIAVTGPERLKGIDAPTLKEAGIDVVIGNWRGVVGSPGMSEAAHAAWLERFDKLAAGEVWKQTLERQGWEDAYLSGDAFVAFLTAEKSRWKAILKDVGLAY</sequence>
<proteinExistence type="inferred from homology"/>
<keyword evidence="4" id="KW-1185">Reference proteome</keyword>
<comment type="similarity">
    <text evidence="1">Belongs to the UPF0065 (bug) family.</text>
</comment>
<dbReference type="EMBL" id="BJYZ01000025">
    <property type="protein sequence ID" value="GEO41075.1"/>
    <property type="molecule type" value="Genomic_DNA"/>
</dbReference>
<evidence type="ECO:0000256" key="1">
    <source>
        <dbReference type="ARBA" id="ARBA00006987"/>
    </source>
</evidence>
<dbReference type="PANTHER" id="PTHR42928">
    <property type="entry name" value="TRICARBOXYLATE-BINDING PROTEIN"/>
    <property type="match status" value="1"/>
</dbReference>
<dbReference type="Gene3D" id="3.40.190.150">
    <property type="entry name" value="Bordetella uptake gene, domain 1"/>
    <property type="match status" value="1"/>
</dbReference>
<dbReference type="InterPro" id="IPR005064">
    <property type="entry name" value="BUG"/>
</dbReference>
<dbReference type="Proteomes" id="UP000321523">
    <property type="component" value="Unassembled WGS sequence"/>
</dbReference>
<protein>
    <submittedName>
        <fullName evidence="3">C4-dicarboxylate ABC transporter substrate-binding protein</fullName>
    </submittedName>
</protein>
<feature type="signal peptide" evidence="2">
    <location>
        <begin position="1"/>
        <end position="24"/>
    </location>
</feature>
<dbReference type="OrthoDB" id="9780943at2"/>
<comment type="caution">
    <text evidence="3">The sequence shown here is derived from an EMBL/GenBank/DDBJ whole genome shotgun (WGS) entry which is preliminary data.</text>
</comment>
<dbReference type="RefSeq" id="WP_044432003.1">
    <property type="nucleotide sequence ID" value="NZ_BJYZ01000025.1"/>
</dbReference>
<gene>
    <name evidence="3" type="ORF">SAE02_52230</name>
</gene>
<evidence type="ECO:0000313" key="3">
    <source>
        <dbReference type="EMBL" id="GEO41075.1"/>
    </source>
</evidence>
<dbReference type="SUPFAM" id="SSF53850">
    <property type="entry name" value="Periplasmic binding protein-like II"/>
    <property type="match status" value="1"/>
</dbReference>
<dbReference type="PIRSF" id="PIRSF017082">
    <property type="entry name" value="YflP"/>
    <property type="match status" value="1"/>
</dbReference>
<organism evidence="3 4">
    <name type="scientific">Skermanella aerolata</name>
    <dbReference type="NCBI Taxonomy" id="393310"/>
    <lineage>
        <taxon>Bacteria</taxon>
        <taxon>Pseudomonadati</taxon>
        <taxon>Pseudomonadota</taxon>
        <taxon>Alphaproteobacteria</taxon>
        <taxon>Rhodospirillales</taxon>
        <taxon>Azospirillaceae</taxon>
        <taxon>Skermanella</taxon>
    </lineage>
</organism>
<keyword evidence="2" id="KW-0732">Signal</keyword>
<dbReference type="Gene3D" id="3.40.190.10">
    <property type="entry name" value="Periplasmic binding protein-like II"/>
    <property type="match status" value="1"/>
</dbReference>